<protein>
    <recommendedName>
        <fullName evidence="2">UPF0235 protein OF122_00975</fullName>
    </recommendedName>
</protein>
<evidence type="ECO:0000313" key="3">
    <source>
        <dbReference type="EMBL" id="UYQ72396.1"/>
    </source>
</evidence>
<dbReference type="SUPFAM" id="SSF69786">
    <property type="entry name" value="YggU-like"/>
    <property type="match status" value="1"/>
</dbReference>
<dbReference type="Pfam" id="PF02594">
    <property type="entry name" value="DUF167"/>
    <property type="match status" value="1"/>
</dbReference>
<evidence type="ECO:0000256" key="1">
    <source>
        <dbReference type="ARBA" id="ARBA00010364"/>
    </source>
</evidence>
<dbReference type="PANTHER" id="PTHR13420:SF7">
    <property type="entry name" value="UPF0235 PROTEIN C15ORF40"/>
    <property type="match status" value="1"/>
</dbReference>
<dbReference type="SMART" id="SM01152">
    <property type="entry name" value="DUF167"/>
    <property type="match status" value="1"/>
</dbReference>
<sequence>MSRPSFFTLVPDGARITLRVTPNASADRLEGARTRADGSCALAVRVCAPPDKGAANKAVIALLAKALSLPKSALTLSSGQTSRTKVILARGDPATLCAMLESLADQ</sequence>
<dbReference type="PANTHER" id="PTHR13420">
    <property type="entry name" value="UPF0235 PROTEIN C15ORF40"/>
    <property type="match status" value="1"/>
</dbReference>
<dbReference type="Gene3D" id="3.30.1200.10">
    <property type="entry name" value="YggU-like"/>
    <property type="match status" value="1"/>
</dbReference>
<dbReference type="NCBIfam" id="TIGR00251">
    <property type="entry name" value="DUF167 family protein"/>
    <property type="match status" value="1"/>
</dbReference>
<evidence type="ECO:0000313" key="4">
    <source>
        <dbReference type="Proteomes" id="UP001163882"/>
    </source>
</evidence>
<organism evidence="3 4">
    <name type="scientific">Pelagibacterium flavum</name>
    <dbReference type="NCBI Taxonomy" id="2984530"/>
    <lineage>
        <taxon>Bacteria</taxon>
        <taxon>Pseudomonadati</taxon>
        <taxon>Pseudomonadota</taxon>
        <taxon>Alphaproteobacteria</taxon>
        <taxon>Hyphomicrobiales</taxon>
        <taxon>Devosiaceae</taxon>
        <taxon>Pelagibacterium</taxon>
    </lineage>
</organism>
<dbReference type="RefSeq" id="WP_264226029.1">
    <property type="nucleotide sequence ID" value="NZ_CP107716.1"/>
</dbReference>
<dbReference type="EMBL" id="CP107716">
    <property type="protein sequence ID" value="UYQ72396.1"/>
    <property type="molecule type" value="Genomic_DNA"/>
</dbReference>
<name>A0ABY6IP56_9HYPH</name>
<keyword evidence="4" id="KW-1185">Reference proteome</keyword>
<dbReference type="InterPro" id="IPR036591">
    <property type="entry name" value="YggU-like_sf"/>
</dbReference>
<gene>
    <name evidence="3" type="ORF">OF122_00975</name>
</gene>
<evidence type="ECO:0000256" key="2">
    <source>
        <dbReference type="HAMAP-Rule" id="MF_00634"/>
    </source>
</evidence>
<comment type="similarity">
    <text evidence="1 2">Belongs to the UPF0235 family.</text>
</comment>
<dbReference type="Proteomes" id="UP001163882">
    <property type="component" value="Chromosome"/>
</dbReference>
<dbReference type="HAMAP" id="MF_00634">
    <property type="entry name" value="UPF0235"/>
    <property type="match status" value="1"/>
</dbReference>
<dbReference type="InterPro" id="IPR003746">
    <property type="entry name" value="DUF167"/>
</dbReference>
<proteinExistence type="inferred from homology"/>
<reference evidence="3" key="1">
    <citation type="submission" date="2022-10" db="EMBL/GenBank/DDBJ databases">
        <title>YIM 151497 complete genome.</title>
        <authorList>
            <person name="Chen X."/>
        </authorList>
    </citation>
    <scope>NUCLEOTIDE SEQUENCE</scope>
    <source>
        <strain evidence="3">YIM 151497</strain>
    </source>
</reference>
<accession>A0ABY6IP56</accession>